<dbReference type="AlphaFoldDB" id="A0ABD3GXK2"/>
<evidence type="ECO:0000256" key="5">
    <source>
        <dbReference type="ARBA" id="ARBA00022989"/>
    </source>
</evidence>
<dbReference type="Pfam" id="PF23270">
    <property type="entry name" value="HAD_RAM2_N"/>
    <property type="match status" value="1"/>
</dbReference>
<dbReference type="PANTHER" id="PTHR15486">
    <property type="entry name" value="ANCIENT UBIQUITOUS PROTEIN"/>
    <property type="match status" value="1"/>
</dbReference>
<dbReference type="Pfam" id="PF01553">
    <property type="entry name" value="Acyltransferase"/>
    <property type="match status" value="1"/>
</dbReference>
<keyword evidence="6 7" id="KW-0472">Membrane</keyword>
<dbReference type="EMBL" id="JBJQOH010000006">
    <property type="protein sequence ID" value="KAL3682867.1"/>
    <property type="molecule type" value="Genomic_DNA"/>
</dbReference>
<sequence>MHRMNRVWGSLLLIDSSSRGGAEEGPKCGDLWEEEGPEFEEIEDCSSEDREGQTIVSDLDGTLLRGRSSFPYFMLIAFEVGGYFRSLLLLLTAPFIWVLYHFVSEEAGIKLMIFVSFAGLKASKIKLASRAVLPKFYAEDIHPETWRVFSSFGKRYIVSANPRIMIEVFGKEYLGADEVIGTEIEVTEGGRATGFVKPPGVLVGEKKAAAIRPVFTDEEPDVGLGDRESDFEFMSLCKEGYIVPEGKTEAVAKESLPRPMIFHDGRFAVRPTPLVALMILIYMPFGFILALIRMTCGILLPISWALTAMRILGVRIKVRGTPPARVCPTTGEDGKGGVLFVCSHRTLLDPVMLAFALRQQVTAVTYSISRLSEMISPIKTVPLSRDREKDAEMIKRLLSVGNLAICPEGTTCREPFLLRFSALFAELTDQIVPVAVSNRMTMFHATSATGWKGMDPFFFFMDIRPTYELNFLEQLPRQLTCAGGKKSHEVANYIQRLIAGTLGFECTSFTRKDKYKVLAGNDGSVVPRKTKSTTLFAKLAGRRSL</sequence>
<comment type="similarity">
    <text evidence="2">Belongs to the GPAT/DAPAT family.</text>
</comment>
<dbReference type="InterPro" id="IPR002123">
    <property type="entry name" value="Plipid/glycerol_acylTrfase"/>
</dbReference>
<dbReference type="CDD" id="cd06551">
    <property type="entry name" value="LPLAT"/>
    <property type="match status" value="1"/>
</dbReference>
<accession>A0ABD3GXK2</accession>
<evidence type="ECO:0000256" key="4">
    <source>
        <dbReference type="ARBA" id="ARBA00022692"/>
    </source>
</evidence>
<reference evidence="9 10" key="1">
    <citation type="submission" date="2024-09" db="EMBL/GenBank/DDBJ databases">
        <title>Chromosome-scale assembly of Riccia sorocarpa.</title>
        <authorList>
            <person name="Paukszto L."/>
        </authorList>
    </citation>
    <scope>NUCLEOTIDE SEQUENCE [LARGE SCALE GENOMIC DNA]</scope>
    <source>
        <strain evidence="9">LP-2024</strain>
        <tissue evidence="9">Aerial parts of the thallus</tissue>
    </source>
</reference>
<evidence type="ECO:0000259" key="8">
    <source>
        <dbReference type="SMART" id="SM00563"/>
    </source>
</evidence>
<dbReference type="SUPFAM" id="SSF56784">
    <property type="entry name" value="HAD-like"/>
    <property type="match status" value="1"/>
</dbReference>
<evidence type="ECO:0000256" key="3">
    <source>
        <dbReference type="ARBA" id="ARBA00022679"/>
    </source>
</evidence>
<protein>
    <recommendedName>
        <fullName evidence="8">Phospholipid/glycerol acyltransferase domain-containing protein</fullName>
    </recommendedName>
</protein>
<feature type="transmembrane region" description="Helical" evidence="7">
    <location>
        <begin position="298"/>
        <end position="316"/>
    </location>
</feature>
<keyword evidence="5 7" id="KW-1133">Transmembrane helix</keyword>
<dbReference type="GO" id="GO:0016740">
    <property type="term" value="F:transferase activity"/>
    <property type="evidence" value="ECO:0007669"/>
    <property type="project" value="UniProtKB-KW"/>
</dbReference>
<evidence type="ECO:0000256" key="7">
    <source>
        <dbReference type="SAM" id="Phobius"/>
    </source>
</evidence>
<dbReference type="InterPro" id="IPR056462">
    <property type="entry name" value="HAD_RAM2/GPAT1-8"/>
</dbReference>
<evidence type="ECO:0000313" key="10">
    <source>
        <dbReference type="Proteomes" id="UP001633002"/>
    </source>
</evidence>
<dbReference type="Gene3D" id="3.40.50.1000">
    <property type="entry name" value="HAD superfamily/HAD-like"/>
    <property type="match status" value="1"/>
</dbReference>
<name>A0ABD3GXK2_9MARC</name>
<dbReference type="InterPro" id="IPR023214">
    <property type="entry name" value="HAD_sf"/>
</dbReference>
<feature type="transmembrane region" description="Helical" evidence="7">
    <location>
        <begin position="274"/>
        <end position="292"/>
    </location>
</feature>
<dbReference type="InterPro" id="IPR036412">
    <property type="entry name" value="HAD-like_sf"/>
</dbReference>
<keyword evidence="3" id="KW-0808">Transferase</keyword>
<evidence type="ECO:0000256" key="6">
    <source>
        <dbReference type="ARBA" id="ARBA00023136"/>
    </source>
</evidence>
<comment type="caution">
    <text evidence="9">The sequence shown here is derived from an EMBL/GenBank/DDBJ whole genome shotgun (WGS) entry which is preliminary data.</text>
</comment>
<evidence type="ECO:0000256" key="1">
    <source>
        <dbReference type="ARBA" id="ARBA00004141"/>
    </source>
</evidence>
<dbReference type="SUPFAM" id="SSF69593">
    <property type="entry name" value="Glycerol-3-phosphate (1)-acyltransferase"/>
    <property type="match status" value="1"/>
</dbReference>
<dbReference type="GO" id="GO:0016020">
    <property type="term" value="C:membrane"/>
    <property type="evidence" value="ECO:0007669"/>
    <property type="project" value="UniProtKB-SubCell"/>
</dbReference>
<comment type="subcellular location">
    <subcellularLocation>
        <location evidence="1">Membrane</location>
        <topology evidence="1">Multi-pass membrane protein</topology>
    </subcellularLocation>
</comment>
<gene>
    <name evidence="9" type="ORF">R1sor_000889</name>
</gene>
<organism evidence="9 10">
    <name type="scientific">Riccia sorocarpa</name>
    <dbReference type="NCBI Taxonomy" id="122646"/>
    <lineage>
        <taxon>Eukaryota</taxon>
        <taxon>Viridiplantae</taxon>
        <taxon>Streptophyta</taxon>
        <taxon>Embryophyta</taxon>
        <taxon>Marchantiophyta</taxon>
        <taxon>Marchantiopsida</taxon>
        <taxon>Marchantiidae</taxon>
        <taxon>Marchantiales</taxon>
        <taxon>Ricciaceae</taxon>
        <taxon>Riccia</taxon>
    </lineage>
</organism>
<dbReference type="PANTHER" id="PTHR15486:SF96">
    <property type="entry name" value="LIPID DROPLET-REGULATING VLDL ASSEMBLY FACTOR AUP1"/>
    <property type="match status" value="1"/>
</dbReference>
<keyword evidence="10" id="KW-1185">Reference proteome</keyword>
<evidence type="ECO:0000256" key="2">
    <source>
        <dbReference type="ARBA" id="ARBA00007937"/>
    </source>
</evidence>
<proteinExistence type="inferred from homology"/>
<feature type="transmembrane region" description="Helical" evidence="7">
    <location>
        <begin position="83"/>
        <end position="103"/>
    </location>
</feature>
<evidence type="ECO:0000313" key="9">
    <source>
        <dbReference type="EMBL" id="KAL3682867.1"/>
    </source>
</evidence>
<dbReference type="Proteomes" id="UP001633002">
    <property type="component" value="Unassembled WGS sequence"/>
</dbReference>
<feature type="domain" description="Phospholipid/glycerol acyltransferase" evidence="8">
    <location>
        <begin position="338"/>
        <end position="439"/>
    </location>
</feature>
<dbReference type="SMART" id="SM00563">
    <property type="entry name" value="PlsC"/>
    <property type="match status" value="1"/>
</dbReference>
<keyword evidence="4 7" id="KW-0812">Transmembrane</keyword>